<proteinExistence type="inferred from homology"/>
<evidence type="ECO:0000313" key="10">
    <source>
        <dbReference type="Proteomes" id="UP001178461"/>
    </source>
</evidence>
<evidence type="ECO:0000256" key="6">
    <source>
        <dbReference type="ARBA" id="ARBA00023288"/>
    </source>
</evidence>
<evidence type="ECO:0000256" key="2">
    <source>
        <dbReference type="ARBA" id="ARBA00010216"/>
    </source>
</evidence>
<evidence type="ECO:0000256" key="5">
    <source>
        <dbReference type="ARBA" id="ARBA00023139"/>
    </source>
</evidence>
<dbReference type="Pfam" id="PF21052">
    <property type="entry name" value="EFR3_ARM"/>
    <property type="match status" value="1"/>
</dbReference>
<dbReference type="InterPro" id="IPR011989">
    <property type="entry name" value="ARM-like"/>
</dbReference>
<protein>
    <recommendedName>
        <fullName evidence="7">Protein EFR3 homolog A</fullName>
    </recommendedName>
    <alternativeName>
        <fullName evidence="8">Protein EFR3-like</fullName>
    </alternativeName>
</protein>
<accession>A0AA35KK12</accession>
<dbReference type="Proteomes" id="UP001178461">
    <property type="component" value="Chromosome 7"/>
</dbReference>
<dbReference type="GO" id="GO:0005886">
    <property type="term" value="C:plasma membrane"/>
    <property type="evidence" value="ECO:0007669"/>
    <property type="project" value="UniProtKB-SubCell"/>
</dbReference>
<evidence type="ECO:0000256" key="7">
    <source>
        <dbReference type="ARBA" id="ARBA00072621"/>
    </source>
</evidence>
<evidence type="ECO:0000256" key="4">
    <source>
        <dbReference type="ARBA" id="ARBA00023136"/>
    </source>
</evidence>
<reference evidence="9" key="1">
    <citation type="submission" date="2022-12" db="EMBL/GenBank/DDBJ databases">
        <authorList>
            <person name="Alioto T."/>
            <person name="Alioto T."/>
            <person name="Gomez Garrido J."/>
        </authorList>
    </citation>
    <scope>NUCLEOTIDE SEQUENCE</scope>
</reference>
<dbReference type="PANTHER" id="PTHR12444">
    <property type="entry name" value="PROTEIN EFR3 HOMOLOG CMP44E"/>
    <property type="match status" value="1"/>
</dbReference>
<dbReference type="PANTHER" id="PTHR12444:SF1">
    <property type="entry name" value="PROTEIN EFR3 HOMOLOG A"/>
    <property type="match status" value="1"/>
</dbReference>
<keyword evidence="4" id="KW-0472">Membrane</keyword>
<dbReference type="GO" id="GO:0072659">
    <property type="term" value="P:protein localization to plasma membrane"/>
    <property type="evidence" value="ECO:0007669"/>
    <property type="project" value="TreeGrafter"/>
</dbReference>
<dbReference type="InterPro" id="IPR016024">
    <property type="entry name" value="ARM-type_fold"/>
</dbReference>
<evidence type="ECO:0000256" key="1">
    <source>
        <dbReference type="ARBA" id="ARBA00004193"/>
    </source>
</evidence>
<dbReference type="EMBL" id="OX395132">
    <property type="protein sequence ID" value="CAI5778827.1"/>
    <property type="molecule type" value="Genomic_DNA"/>
</dbReference>
<dbReference type="SUPFAM" id="SSF48371">
    <property type="entry name" value="ARM repeat"/>
    <property type="match status" value="1"/>
</dbReference>
<keyword evidence="3" id="KW-1003">Cell membrane</keyword>
<keyword evidence="10" id="KW-1185">Reference proteome</keyword>
<sequence>MPGNTYSPGVCCCCAALRPRYKRLVDNIFPEDPKDGLVKADMEKLTFYAVSAPEKLDRIGAYLAERLSRDVVRHRCGYVFIAMEALDQLLMACHSQSIKPFVESFLHMVAKLLESGEPRLQVLGTNSFVKFANIEEDTPSYHRRYDFFVSRFSGMCHSCHSDPEIRNEIRIAGIRGIQGVVRKTVNDELRATIWEPQHMDKIVPSLLYNMQKIEDVDSRIGPPSSPTGGDKEENPAVLAENCFRELLGRATYGNMNNAVRPVFAHLDHHRLWDPNEFAVHCFKIIMYSIQAQYSHHVIQEILGHLDCCKRDSPRVRAGIIQVLLEAVAIAAKGSIGPTVLEVFNTLLKHLSLSVDFELGQDSDGKGSLNSRTKESDEKIVQNAIIQTIGFFGSNLPDYQRSEIMMFVMGKVPVFGSASQTVDTSQLGDLGTRRIQIMLLRSLLMVTSGYNAKSIMTVLSAPFLDPLLSSSLTEDSELRQLVLEILHNLIDRHDNRAKLRGIRIIPDVSDLKIKRDKISRQDVSFMKKHGQQLYRHVYMGCKEVDNVHKNFELLYTSLALITIELANEEVVTDLIRLAIALQDTAILNEDNLPMSHRCSIMALVAAYLNFLSQMIAVPAFCQHISKVIETRTVEAPYFLPETIFRDKCSLPKALDKDDKNLFFLTHKIAESLGGSGYSVERLSVPYVPQVTDEDRLSRRKSIVDTVSIQVDILPGNGTEDKVNTEEITFEALKKAIDNTGLEEQEKEKRRLVIEKFQKAPFEEIAAQCETKANLLHDRLAQILELTIRPPPSPSGTLTITAGHTHYQSVPVYEMKFPDLF</sequence>
<dbReference type="AlphaFoldDB" id="A0AA35KK12"/>
<comment type="similarity">
    <text evidence="2">Belongs to the EFR3 family.</text>
</comment>
<evidence type="ECO:0000256" key="8">
    <source>
        <dbReference type="ARBA" id="ARBA00077982"/>
    </source>
</evidence>
<dbReference type="InterPro" id="IPR049152">
    <property type="entry name" value="EFR3-like_ARM"/>
</dbReference>
<evidence type="ECO:0000313" key="9">
    <source>
        <dbReference type="EMBL" id="CAI5778827.1"/>
    </source>
</evidence>
<comment type="subcellular location">
    <subcellularLocation>
        <location evidence="1">Cell membrane</location>
        <topology evidence="1">Lipid-anchor</topology>
    </subcellularLocation>
</comment>
<organism evidence="9 10">
    <name type="scientific">Podarcis lilfordi</name>
    <name type="common">Lilford's wall lizard</name>
    <dbReference type="NCBI Taxonomy" id="74358"/>
    <lineage>
        <taxon>Eukaryota</taxon>
        <taxon>Metazoa</taxon>
        <taxon>Chordata</taxon>
        <taxon>Craniata</taxon>
        <taxon>Vertebrata</taxon>
        <taxon>Euteleostomi</taxon>
        <taxon>Lepidosauria</taxon>
        <taxon>Squamata</taxon>
        <taxon>Bifurcata</taxon>
        <taxon>Unidentata</taxon>
        <taxon>Episquamata</taxon>
        <taxon>Laterata</taxon>
        <taxon>Lacertibaenia</taxon>
        <taxon>Lacertidae</taxon>
        <taxon>Podarcis</taxon>
    </lineage>
</organism>
<gene>
    <name evidence="9" type="ORF">PODLI_1B014307</name>
</gene>
<keyword evidence="5" id="KW-0564">Palmitate</keyword>
<name>A0AA35KK12_9SAUR</name>
<evidence type="ECO:0000256" key="3">
    <source>
        <dbReference type="ARBA" id="ARBA00022475"/>
    </source>
</evidence>
<keyword evidence="6" id="KW-0449">Lipoprotein</keyword>
<dbReference type="InterPro" id="IPR051851">
    <property type="entry name" value="EFR3_Homologs"/>
</dbReference>
<dbReference type="FunFam" id="1.25.10.10:FF:000347">
    <property type="entry name" value="EFR3 homolog A (S. cerevisiae)"/>
    <property type="match status" value="1"/>
</dbReference>
<dbReference type="Gene3D" id="1.25.10.10">
    <property type="entry name" value="Leucine-rich Repeat Variant"/>
    <property type="match status" value="1"/>
</dbReference>